<proteinExistence type="predicted"/>
<accession>A0AAW1Y7N5</accession>
<evidence type="ECO:0000256" key="3">
    <source>
        <dbReference type="ARBA" id="ARBA00022821"/>
    </source>
</evidence>
<dbReference type="Pfam" id="PF00931">
    <property type="entry name" value="NB-ARC"/>
    <property type="match status" value="1"/>
</dbReference>
<dbReference type="PANTHER" id="PTHR11017:SF574">
    <property type="entry name" value="ADP-RIBOSYL CYCLASE_CYCLIC ADP-RIBOSE HYDROLASE"/>
    <property type="match status" value="1"/>
</dbReference>
<gene>
    <name evidence="6" type="ORF">M0R45_010391</name>
</gene>
<dbReference type="GO" id="GO:0043531">
    <property type="term" value="F:ADP binding"/>
    <property type="evidence" value="ECO:0007669"/>
    <property type="project" value="InterPro"/>
</dbReference>
<dbReference type="Gene3D" id="3.80.10.10">
    <property type="entry name" value="Ribonuclease Inhibitor"/>
    <property type="match status" value="2"/>
</dbReference>
<evidence type="ECO:0000256" key="1">
    <source>
        <dbReference type="ARBA" id="ARBA00022614"/>
    </source>
</evidence>
<keyword evidence="4" id="KW-0520">NAD</keyword>
<dbReference type="InterPro" id="IPR058192">
    <property type="entry name" value="WHD_ROQ1-like"/>
</dbReference>
<evidence type="ECO:0000313" key="6">
    <source>
        <dbReference type="EMBL" id="KAK9944842.1"/>
    </source>
</evidence>
<keyword evidence="3" id="KW-0611">Plant defense</keyword>
<dbReference type="InterPro" id="IPR036390">
    <property type="entry name" value="WH_DNA-bd_sf"/>
</dbReference>
<evidence type="ECO:0000313" key="7">
    <source>
        <dbReference type="Proteomes" id="UP001457282"/>
    </source>
</evidence>
<dbReference type="AlphaFoldDB" id="A0AAW1Y7N5"/>
<keyword evidence="7" id="KW-1185">Reference proteome</keyword>
<evidence type="ECO:0000256" key="2">
    <source>
        <dbReference type="ARBA" id="ARBA00022737"/>
    </source>
</evidence>
<protein>
    <recommendedName>
        <fullName evidence="5">TIR domain-containing protein</fullName>
    </recommendedName>
</protein>
<dbReference type="SUPFAM" id="SSF52540">
    <property type="entry name" value="P-loop containing nucleoside triphosphate hydrolases"/>
    <property type="match status" value="1"/>
</dbReference>
<dbReference type="GO" id="GO:0007165">
    <property type="term" value="P:signal transduction"/>
    <property type="evidence" value="ECO:0007669"/>
    <property type="project" value="InterPro"/>
</dbReference>
<name>A0AAW1Y7N5_RUBAR</name>
<comment type="caution">
    <text evidence="6">The sequence shown here is derived from an EMBL/GenBank/DDBJ whole genome shotgun (WGS) entry which is preliminary data.</text>
</comment>
<dbReference type="SUPFAM" id="SSF52058">
    <property type="entry name" value="L domain-like"/>
    <property type="match status" value="1"/>
</dbReference>
<dbReference type="PROSITE" id="PS50104">
    <property type="entry name" value="TIR"/>
    <property type="match status" value="1"/>
</dbReference>
<dbReference type="PRINTS" id="PR00364">
    <property type="entry name" value="DISEASERSIST"/>
</dbReference>
<dbReference type="Pfam" id="PF23282">
    <property type="entry name" value="WHD_ROQ1"/>
    <property type="match status" value="1"/>
</dbReference>
<dbReference type="InterPro" id="IPR035897">
    <property type="entry name" value="Toll_tir_struct_dom_sf"/>
</dbReference>
<evidence type="ECO:0000256" key="4">
    <source>
        <dbReference type="ARBA" id="ARBA00023027"/>
    </source>
</evidence>
<organism evidence="6 7">
    <name type="scientific">Rubus argutus</name>
    <name type="common">Southern blackberry</name>
    <dbReference type="NCBI Taxonomy" id="59490"/>
    <lineage>
        <taxon>Eukaryota</taxon>
        <taxon>Viridiplantae</taxon>
        <taxon>Streptophyta</taxon>
        <taxon>Embryophyta</taxon>
        <taxon>Tracheophyta</taxon>
        <taxon>Spermatophyta</taxon>
        <taxon>Magnoliopsida</taxon>
        <taxon>eudicotyledons</taxon>
        <taxon>Gunneridae</taxon>
        <taxon>Pentapetalae</taxon>
        <taxon>rosids</taxon>
        <taxon>fabids</taxon>
        <taxon>Rosales</taxon>
        <taxon>Rosaceae</taxon>
        <taxon>Rosoideae</taxon>
        <taxon>Rosoideae incertae sedis</taxon>
        <taxon>Rubus</taxon>
    </lineage>
</organism>
<dbReference type="InterPro" id="IPR042197">
    <property type="entry name" value="Apaf_helical"/>
</dbReference>
<dbReference type="SMART" id="SM00255">
    <property type="entry name" value="TIR"/>
    <property type="match status" value="1"/>
</dbReference>
<reference evidence="6 7" key="1">
    <citation type="journal article" date="2023" name="G3 (Bethesda)">
        <title>A chromosome-length genome assembly and annotation of blackberry (Rubus argutus, cv. 'Hillquist').</title>
        <authorList>
            <person name="Bruna T."/>
            <person name="Aryal R."/>
            <person name="Dudchenko O."/>
            <person name="Sargent D.J."/>
            <person name="Mead D."/>
            <person name="Buti M."/>
            <person name="Cavallini A."/>
            <person name="Hytonen T."/>
            <person name="Andres J."/>
            <person name="Pham M."/>
            <person name="Weisz D."/>
            <person name="Mascagni F."/>
            <person name="Usai G."/>
            <person name="Natali L."/>
            <person name="Bassil N."/>
            <person name="Fernandez G.E."/>
            <person name="Lomsadze A."/>
            <person name="Armour M."/>
            <person name="Olukolu B."/>
            <person name="Poorten T."/>
            <person name="Britton C."/>
            <person name="Davik J."/>
            <person name="Ashrafi H."/>
            <person name="Aiden E.L."/>
            <person name="Borodovsky M."/>
            <person name="Worthington M."/>
        </authorList>
    </citation>
    <scope>NUCLEOTIDE SEQUENCE [LARGE SCALE GENOMIC DNA]</scope>
    <source>
        <strain evidence="6">PI 553951</strain>
    </source>
</reference>
<dbReference type="InterPro" id="IPR027417">
    <property type="entry name" value="P-loop_NTPase"/>
</dbReference>
<keyword evidence="2" id="KW-0677">Repeat</keyword>
<dbReference type="Pfam" id="PF07725">
    <property type="entry name" value="LRR_3"/>
    <property type="match status" value="1"/>
</dbReference>
<dbReference type="SUPFAM" id="SSF52200">
    <property type="entry name" value="Toll/Interleukin receptor TIR domain"/>
    <property type="match status" value="1"/>
</dbReference>
<dbReference type="InterPro" id="IPR032675">
    <property type="entry name" value="LRR_dom_sf"/>
</dbReference>
<dbReference type="SUPFAM" id="SSF46785">
    <property type="entry name" value="Winged helix' DNA-binding domain"/>
    <property type="match status" value="1"/>
</dbReference>
<dbReference type="InterPro" id="IPR000157">
    <property type="entry name" value="TIR_dom"/>
</dbReference>
<dbReference type="FunFam" id="3.40.50.10140:FF:000007">
    <property type="entry name" value="Disease resistance protein (TIR-NBS-LRR class)"/>
    <property type="match status" value="1"/>
</dbReference>
<dbReference type="InterPro" id="IPR002182">
    <property type="entry name" value="NB-ARC"/>
</dbReference>
<feature type="domain" description="TIR" evidence="5">
    <location>
        <begin position="15"/>
        <end position="181"/>
    </location>
</feature>
<dbReference type="Gene3D" id="3.40.50.10140">
    <property type="entry name" value="Toll/interleukin-1 receptor homology (TIR) domain"/>
    <property type="match status" value="1"/>
</dbReference>
<dbReference type="Proteomes" id="UP001457282">
    <property type="component" value="Unassembled WGS sequence"/>
</dbReference>
<sequence length="1268" mass="144960">MVASSPADADVRPQQKYDVFLSFRGEDTRHKFTSHLHAALGRKKIYTYIDYRLERGDEIGPSLLTAIEQSKLSVIIFSKDYASSSWCLDEVVHILKCKQAYGQLVIPVFYDIDPSHVRRQQGTYADAFAILEERFEDNIEKVSKWRDALTTAANLSGVHSQNIRLESELVETIVKDILMKLNRNSSYVVKGLVGMESHIRQIELLLCINTQDVCYRTIGIWGMGGTGKTTLADAVFHRNSIEFDACLFLANVREKSEKHGPNHLRNKLLRKLLKEENLSIGSPSIESSYIIDRLSRTKVLVVLDDVSDLSQLEILLGDQVKFGRGSRIIITTRNRRVLKKRVHRDYIYKMTELCVDEALQLFQSIAFEDDSCITDYSNLSRKVVNYAGRNPLALTILASSFLHCNNGEDWEEELNKLKKFPNTTIQNVLRISYNGLEENEKGIFLDIACFLKGKNMCDAKKLLEMHGFFASTGIQALIDMSLISIKYNCLQMHDLLQEMGRAIDRGIEEPGKRRRLWHAEDAYQVLHNNTGTSTVKAIFLDVSKIREIQLSTATFKNMHDLKLLKFYVPQKVHEERKRQRTSGAEEKQLSSFPWLPGLKAVQSFLAKSRVWGSLKLLDVYYQVCNYDDKVFNEYCKVYVPGGLESLPEELRYLYWEGYPLKSLPSQYSPENLVELHLPHSQVKQLWNNVQNLGNLKYLNLSHSQHLTQVPDLSGSSNIERINLSGCTSLVEVPSYFQNLENLTYLDLQKCTNLKKIWELPCNLEELKLCGTAIEEISPSIWSHEKLRTLNLNGCRFLKNLPSSSSSNAGKLESLLLNNCSVLESVPDSIYNSYCLEALCLSGCEKLKRLPPLSVGRLCCLRRLYLDGCRVLESIPDSLLSLSTLNSINLSETMIESIPSGIINASELRYLCLTNCKKLKVIPELPWQLGNLLADGCTSLKSVASSRSALMEQPWVPYEVRMPDNSILFRYAGYLIYTNCLELDESTRSNIMGDAQLKIMRIASSSSIYVDYGSFLAICPGNEIPRWFGYDYDYEWEGCELNNIQFPPDWFPKTKTTGKGPMKEIGLNFVVSAVVVANSEYTLPSNCSFLSFQLICDCNFKTNNDGKGHTRVRYTSPGFMGRVRDWTHWRGYNHFTFEEDHVVTFFESELFLCEENSITQASFHVFNIDEDRDIMTMKLIRLMHIWASVRCGIAEPSGVPAPMGQKTTYSDVFFEKAFMTLFARKMKKFAAPVKSKTEIEEKKWWEYDYESFVDVSKRVMHGRSRLQQQ</sequence>
<dbReference type="EMBL" id="JBEDUW010000002">
    <property type="protein sequence ID" value="KAK9944842.1"/>
    <property type="molecule type" value="Genomic_DNA"/>
</dbReference>
<dbReference type="InterPro" id="IPR044974">
    <property type="entry name" value="Disease_R_plants"/>
</dbReference>
<dbReference type="InterPro" id="IPR011713">
    <property type="entry name" value="Leu-rich_rpt_3"/>
</dbReference>
<dbReference type="Gene3D" id="1.10.8.430">
    <property type="entry name" value="Helical domain of apoptotic protease-activating factors"/>
    <property type="match status" value="1"/>
</dbReference>
<evidence type="ECO:0000259" key="5">
    <source>
        <dbReference type="PROSITE" id="PS50104"/>
    </source>
</evidence>
<dbReference type="PANTHER" id="PTHR11017">
    <property type="entry name" value="LEUCINE-RICH REPEAT-CONTAINING PROTEIN"/>
    <property type="match status" value="1"/>
</dbReference>
<dbReference type="Gene3D" id="3.40.50.300">
    <property type="entry name" value="P-loop containing nucleotide triphosphate hydrolases"/>
    <property type="match status" value="1"/>
</dbReference>
<dbReference type="GO" id="GO:0006952">
    <property type="term" value="P:defense response"/>
    <property type="evidence" value="ECO:0007669"/>
    <property type="project" value="UniProtKB-KW"/>
</dbReference>
<dbReference type="Pfam" id="PF01582">
    <property type="entry name" value="TIR"/>
    <property type="match status" value="1"/>
</dbReference>
<keyword evidence="1" id="KW-0433">Leucine-rich repeat</keyword>